<feature type="compositionally biased region" description="Polar residues" evidence="1">
    <location>
        <begin position="47"/>
        <end position="62"/>
    </location>
</feature>
<dbReference type="EMBL" id="RQTK01001726">
    <property type="protein sequence ID" value="RUS69329.1"/>
    <property type="molecule type" value="Genomic_DNA"/>
</dbReference>
<evidence type="ECO:0000313" key="3">
    <source>
        <dbReference type="Proteomes" id="UP000271974"/>
    </source>
</evidence>
<keyword evidence="3" id="KW-1185">Reference proteome</keyword>
<evidence type="ECO:0000313" key="2">
    <source>
        <dbReference type="EMBL" id="RUS69329.1"/>
    </source>
</evidence>
<sequence length="163" mass="18672">MVAFYQSTKTVVNQYPVSRLRSERKFGPWACCLRGRLSPGRRPKPRPTTSGGTASNSFWPSTKSLPDGTRIFSTGATRLNTSLSSLITRRKRRTYPCVGQKSWNNSGRRGVRNQRLRPPPRGTWSMLSTWWREHPARPMEDSSLTSTSWRQTWLLGARKFLLS</sequence>
<protein>
    <submittedName>
        <fullName evidence="2">Uncharacterized protein</fullName>
    </submittedName>
</protein>
<accession>A0A3S0Z4P8</accession>
<reference evidence="2 3" key="1">
    <citation type="submission" date="2019-01" db="EMBL/GenBank/DDBJ databases">
        <title>A draft genome assembly of the solar-powered sea slug Elysia chlorotica.</title>
        <authorList>
            <person name="Cai H."/>
            <person name="Li Q."/>
            <person name="Fang X."/>
            <person name="Li J."/>
            <person name="Curtis N.E."/>
            <person name="Altenburger A."/>
            <person name="Shibata T."/>
            <person name="Feng M."/>
            <person name="Maeda T."/>
            <person name="Schwartz J.A."/>
            <person name="Shigenobu S."/>
            <person name="Lundholm N."/>
            <person name="Nishiyama T."/>
            <person name="Yang H."/>
            <person name="Hasebe M."/>
            <person name="Li S."/>
            <person name="Pierce S.K."/>
            <person name="Wang J."/>
        </authorList>
    </citation>
    <scope>NUCLEOTIDE SEQUENCE [LARGE SCALE GENOMIC DNA]</scope>
    <source>
        <strain evidence="2">EC2010</strain>
        <tissue evidence="2">Whole organism of an adult</tissue>
    </source>
</reference>
<dbReference type="AlphaFoldDB" id="A0A3S0Z4P8"/>
<organism evidence="2 3">
    <name type="scientific">Elysia chlorotica</name>
    <name type="common">Eastern emerald elysia</name>
    <name type="synonym">Sea slug</name>
    <dbReference type="NCBI Taxonomy" id="188477"/>
    <lineage>
        <taxon>Eukaryota</taxon>
        <taxon>Metazoa</taxon>
        <taxon>Spiralia</taxon>
        <taxon>Lophotrochozoa</taxon>
        <taxon>Mollusca</taxon>
        <taxon>Gastropoda</taxon>
        <taxon>Heterobranchia</taxon>
        <taxon>Euthyneura</taxon>
        <taxon>Panpulmonata</taxon>
        <taxon>Sacoglossa</taxon>
        <taxon>Placobranchoidea</taxon>
        <taxon>Plakobranchidae</taxon>
        <taxon>Elysia</taxon>
    </lineage>
</organism>
<dbReference type="Proteomes" id="UP000271974">
    <property type="component" value="Unassembled WGS sequence"/>
</dbReference>
<evidence type="ECO:0000256" key="1">
    <source>
        <dbReference type="SAM" id="MobiDB-lite"/>
    </source>
</evidence>
<gene>
    <name evidence="2" type="ORF">EGW08_022910</name>
</gene>
<name>A0A3S0Z4P8_ELYCH</name>
<feature type="region of interest" description="Disordered" evidence="1">
    <location>
        <begin position="98"/>
        <end position="119"/>
    </location>
</feature>
<feature type="region of interest" description="Disordered" evidence="1">
    <location>
        <begin position="37"/>
        <end position="62"/>
    </location>
</feature>
<comment type="caution">
    <text evidence="2">The sequence shown here is derived from an EMBL/GenBank/DDBJ whole genome shotgun (WGS) entry which is preliminary data.</text>
</comment>
<proteinExistence type="predicted"/>